<evidence type="ECO:0000313" key="2">
    <source>
        <dbReference type="Proteomes" id="UP000595278"/>
    </source>
</evidence>
<organism evidence="1 2">
    <name type="scientific">Entomomonas asaccharolytica</name>
    <dbReference type="NCBI Taxonomy" id="2785331"/>
    <lineage>
        <taxon>Bacteria</taxon>
        <taxon>Pseudomonadati</taxon>
        <taxon>Pseudomonadota</taxon>
        <taxon>Gammaproteobacteria</taxon>
        <taxon>Pseudomonadales</taxon>
        <taxon>Pseudomonadaceae</taxon>
        <taxon>Entomomonas</taxon>
    </lineage>
</organism>
<proteinExistence type="predicted"/>
<reference evidence="1 2" key="1">
    <citation type="submission" date="2021-01" db="EMBL/GenBank/DDBJ databases">
        <title>Entomomonas sp. F2A isolated from a house cricket (Acheta domesticus).</title>
        <authorList>
            <person name="Spergser J."/>
            <person name="Busse H.-J."/>
        </authorList>
    </citation>
    <scope>NUCLEOTIDE SEQUENCE [LARGE SCALE GENOMIC DNA]</scope>
    <source>
        <strain evidence="1 2">F2A</strain>
    </source>
</reference>
<dbReference type="RefSeq" id="WP_201091209.1">
    <property type="nucleotide sequence ID" value="NZ_CP067393.1"/>
</dbReference>
<sequence length="143" mass="15749">MNRQPSNKPDKAFITKHSRHQYSGSTVIELYPSDFSVRTERYALALHPDTIITGGYFIVEEAFDSGTIKIGDDETADCYLAGTPLNTETVKPLLVTGKVTNVLNKIKLTLDAVITDEVGKAILIVDHVGVDKSNWIINNVSKD</sequence>
<dbReference type="KEGG" id="eaz:JHT90_11850"/>
<protein>
    <submittedName>
        <fullName evidence="1">Uncharacterized protein</fullName>
    </submittedName>
</protein>
<keyword evidence="2" id="KW-1185">Reference proteome</keyword>
<name>A0A974NEI7_9GAMM</name>
<gene>
    <name evidence="1" type="ORF">JHT90_11850</name>
</gene>
<dbReference type="Proteomes" id="UP000595278">
    <property type="component" value="Chromosome"/>
</dbReference>
<evidence type="ECO:0000313" key="1">
    <source>
        <dbReference type="EMBL" id="QQP85073.1"/>
    </source>
</evidence>
<dbReference type="AlphaFoldDB" id="A0A974NEI7"/>
<dbReference type="EMBL" id="CP067393">
    <property type="protein sequence ID" value="QQP85073.1"/>
    <property type="molecule type" value="Genomic_DNA"/>
</dbReference>
<accession>A0A974NEI7</accession>